<evidence type="ECO:0000313" key="1">
    <source>
        <dbReference type="EMBL" id="AAL01105.1"/>
    </source>
</evidence>
<dbReference type="EMBL" id="AF408636">
    <property type="protein sequence ID" value="AAL01105.1"/>
    <property type="molecule type" value="Genomic_RNA"/>
</dbReference>
<protein>
    <submittedName>
        <fullName evidence="1">p15</fullName>
    </submittedName>
</protein>
<accession>Q94M08</accession>
<gene>
    <name evidence="1" type="primary">15</name>
</gene>
<sequence>MFGFSDENGAVHTQTINPSVKWVKGSPSEVRSKTTVLFVTRDGAIRGRFDIPGTAKGNHAILLCMDGSVFRQMMIDHAPRGTKIEIIRPDNTSHTYEYLG</sequence>
<name>Q94M08_9VIRU</name>
<dbReference type="KEGG" id="vg:984325"/>
<keyword evidence="2" id="KW-1185">Reference proteome</keyword>
<dbReference type="Proteomes" id="UP000001051">
    <property type="component" value="Genome"/>
</dbReference>
<organism evidence="1 2">
    <name type="scientific">Pseudomonas phage phi12</name>
    <dbReference type="NCBI Taxonomy" id="161736"/>
    <lineage>
        <taxon>Viruses</taxon>
        <taxon>Riboviria</taxon>
        <taxon>Orthornavirae</taxon>
        <taxon>Duplornaviricota</taxon>
        <taxon>Vidaverviricetes</taxon>
        <taxon>Mindivirales</taxon>
        <taxon>Cystoviridae</taxon>
        <taxon>Betacystovirus</taxon>
        <taxon>Betacystovirus phi12</taxon>
        <taxon>Cystovirus phi12</taxon>
    </lineage>
</organism>
<proteinExistence type="predicted"/>
<dbReference type="RefSeq" id="NP_690821.1">
    <property type="nucleotide sequence ID" value="NC_004173.1"/>
</dbReference>
<reference evidence="1 2" key="2">
    <citation type="journal article" date="2002" name="Virology">
        <title>Characterization of phi12, a bacteriophage related to phi6: nucleotide sequence of the large double-stranded RNA.</title>
        <authorList>
            <person name="Gottlieb P."/>
            <person name="Potgieter C."/>
            <person name="Wei H."/>
            <person name="Toporovsky I."/>
        </authorList>
    </citation>
    <scope>NUCLEOTIDE SEQUENCE [LARGE SCALE GENOMIC DNA]</scope>
</reference>
<evidence type="ECO:0000313" key="2">
    <source>
        <dbReference type="Proteomes" id="UP000001051"/>
    </source>
</evidence>
<reference evidence="2" key="1">
    <citation type="journal article" date="2002" name="Virology">
        <title>Characterization of phi 12, a bacteriophage related to phi 6: nucleotide sequence of the small and middle double-stranded RNA.</title>
        <authorList>
            <person name="Gottlieb P."/>
            <person name="Wei H."/>
            <person name="Potgieter C."/>
            <person name="Toporovsky I."/>
        </authorList>
    </citation>
    <scope>NUCLEOTIDE SEQUENCE [LARGE SCALE GENOMIC DNA]</scope>
</reference>